<dbReference type="AlphaFoldDB" id="A0A952KIJ1"/>
<feature type="non-terminal residue" evidence="1">
    <location>
        <position position="1"/>
    </location>
</feature>
<evidence type="ECO:0000313" key="2">
    <source>
        <dbReference type="Proteomes" id="UP000700706"/>
    </source>
</evidence>
<proteinExistence type="predicted"/>
<gene>
    <name evidence="1" type="ORF">JF625_01345</name>
</gene>
<dbReference type="Gene3D" id="3.90.25.10">
    <property type="entry name" value="UDP-galactose 4-epimerase, domain 1"/>
    <property type="match status" value="1"/>
</dbReference>
<dbReference type="EMBL" id="JAEKLZ010000051">
    <property type="protein sequence ID" value="MBW8723789.1"/>
    <property type="molecule type" value="Genomic_DNA"/>
</dbReference>
<accession>A0A952KIJ1</accession>
<evidence type="ECO:0008006" key="3">
    <source>
        <dbReference type="Google" id="ProtNLM"/>
    </source>
</evidence>
<organism evidence="1 2">
    <name type="scientific">Inquilinus limosus</name>
    <dbReference type="NCBI Taxonomy" id="171674"/>
    <lineage>
        <taxon>Bacteria</taxon>
        <taxon>Pseudomonadati</taxon>
        <taxon>Pseudomonadota</taxon>
        <taxon>Alphaproteobacteria</taxon>
        <taxon>Rhodospirillales</taxon>
        <taxon>Rhodospirillaceae</taxon>
        <taxon>Inquilinus</taxon>
    </lineage>
</organism>
<dbReference type="Proteomes" id="UP000700706">
    <property type="component" value="Unassembled WGS sequence"/>
</dbReference>
<sequence length="82" mass="8878">DVAAAFAGALGRPVEVKEVPREAWEETFRSLGFSEPAAKSYARMTATSVDGGFEMPDRPVRGSVTLRDYISALVRSERASEA</sequence>
<protein>
    <recommendedName>
        <fullName evidence="3">NmrA family transcriptional regulator</fullName>
    </recommendedName>
</protein>
<reference evidence="1" key="1">
    <citation type="submission" date="2020-06" db="EMBL/GenBank/DDBJ databases">
        <title>Stable isotope informed genome-resolved metagenomics uncovers potential trophic interactions in rhizosphere soil.</title>
        <authorList>
            <person name="Starr E.P."/>
            <person name="Shi S."/>
            <person name="Blazewicz S.J."/>
            <person name="Koch B.J."/>
            <person name="Probst A.J."/>
            <person name="Hungate B.A."/>
            <person name="Pett-Ridge J."/>
            <person name="Firestone M.K."/>
            <person name="Banfield J.F."/>
        </authorList>
    </citation>
    <scope>NUCLEOTIDE SEQUENCE</scope>
    <source>
        <strain evidence="1">YM_69_17</strain>
    </source>
</reference>
<comment type="caution">
    <text evidence="1">The sequence shown here is derived from an EMBL/GenBank/DDBJ whole genome shotgun (WGS) entry which is preliminary data.</text>
</comment>
<name>A0A952KIJ1_9PROT</name>
<evidence type="ECO:0000313" key="1">
    <source>
        <dbReference type="EMBL" id="MBW8723789.1"/>
    </source>
</evidence>